<dbReference type="Proteomes" id="UP000265200">
    <property type="component" value="Chromosome 20"/>
</dbReference>
<keyword evidence="4" id="KW-1133">Transmembrane helix</keyword>
<keyword evidence="6 7" id="KW-1015">Disulfide bond</keyword>
<sequence>IWPTYSGDLVYRFIKAIQQRSVFQVCVYMSIWLPTCGFACATGRCIPSQWLCDNEDDCGDGSDEICPSTCSVDGPCLNLALRCDGNPDCADRSDEDFCGPSLPMPLCPAGEFQCANGKCLASSHVCDGRPDCGFADGSDEQGVCVTTQHFQAFFVVNLNSHVVFRLRVF</sequence>
<evidence type="ECO:0000313" key="9">
    <source>
        <dbReference type="Proteomes" id="UP000265200"/>
    </source>
</evidence>
<evidence type="ECO:0000256" key="2">
    <source>
        <dbReference type="ARBA" id="ARBA00022692"/>
    </source>
</evidence>
<comment type="subcellular location">
    <subcellularLocation>
        <location evidence="1">Membrane</location>
        <topology evidence="1">Single-pass membrane protein</topology>
    </subcellularLocation>
</comment>
<keyword evidence="2" id="KW-0812">Transmembrane</keyword>
<dbReference type="SUPFAM" id="SSF57424">
    <property type="entry name" value="LDL receptor-like module"/>
    <property type="match status" value="3"/>
</dbReference>
<dbReference type="PANTHER" id="PTHR24270">
    <property type="entry name" value="LOW-DENSITY LIPOPROTEIN RECEPTOR-RELATED"/>
    <property type="match status" value="1"/>
</dbReference>
<dbReference type="PANTHER" id="PTHR24270:SF55">
    <property type="entry name" value="VERY LOW-DENSITY LIPOPROTEIN RECEPTOR-RELATED"/>
    <property type="match status" value="1"/>
</dbReference>
<evidence type="ECO:0000256" key="5">
    <source>
        <dbReference type="ARBA" id="ARBA00023136"/>
    </source>
</evidence>
<keyword evidence="3" id="KW-0677">Repeat</keyword>
<keyword evidence="5" id="KW-0472">Membrane</keyword>
<organism evidence="8 9">
    <name type="scientific">Oryzias latipes</name>
    <name type="common">Japanese rice fish</name>
    <name type="synonym">Japanese killifish</name>
    <dbReference type="NCBI Taxonomy" id="8090"/>
    <lineage>
        <taxon>Eukaryota</taxon>
        <taxon>Metazoa</taxon>
        <taxon>Chordata</taxon>
        <taxon>Craniata</taxon>
        <taxon>Vertebrata</taxon>
        <taxon>Euteleostomi</taxon>
        <taxon>Actinopterygii</taxon>
        <taxon>Neopterygii</taxon>
        <taxon>Teleostei</taxon>
        <taxon>Neoteleostei</taxon>
        <taxon>Acanthomorphata</taxon>
        <taxon>Ovalentaria</taxon>
        <taxon>Atherinomorphae</taxon>
        <taxon>Beloniformes</taxon>
        <taxon>Adrianichthyidae</taxon>
        <taxon>Oryziinae</taxon>
        <taxon>Oryzias</taxon>
    </lineage>
</organism>
<evidence type="ECO:0000256" key="1">
    <source>
        <dbReference type="ARBA" id="ARBA00004167"/>
    </source>
</evidence>
<dbReference type="InterPro" id="IPR036055">
    <property type="entry name" value="LDL_receptor-like_sf"/>
</dbReference>
<dbReference type="SMART" id="SM00192">
    <property type="entry name" value="LDLa"/>
    <property type="match status" value="3"/>
</dbReference>
<reference evidence="8" key="4">
    <citation type="submission" date="2025-09" db="UniProtKB">
        <authorList>
            <consortium name="Ensembl"/>
        </authorList>
    </citation>
    <scope>IDENTIFICATION</scope>
    <source>
        <strain evidence="8">HSOK</strain>
    </source>
</reference>
<dbReference type="InterPro" id="IPR002172">
    <property type="entry name" value="LDrepeatLR_classA_rpt"/>
</dbReference>
<dbReference type="GO" id="GO:0016192">
    <property type="term" value="P:vesicle-mediated transport"/>
    <property type="evidence" value="ECO:0007669"/>
    <property type="project" value="UniProtKB-ARBA"/>
</dbReference>
<dbReference type="Gene3D" id="4.10.400.10">
    <property type="entry name" value="Low-density Lipoprotein Receptor"/>
    <property type="match status" value="3"/>
</dbReference>
<reference evidence="8" key="3">
    <citation type="submission" date="2025-08" db="UniProtKB">
        <authorList>
            <consortium name="Ensembl"/>
        </authorList>
    </citation>
    <scope>IDENTIFICATION</scope>
    <source>
        <strain evidence="8">HSOK</strain>
    </source>
</reference>
<reference key="1">
    <citation type="journal article" date="2007" name="Nature">
        <title>The medaka draft genome and insights into vertebrate genome evolution.</title>
        <authorList>
            <person name="Kasahara M."/>
            <person name="Naruse K."/>
            <person name="Sasaki S."/>
            <person name="Nakatani Y."/>
            <person name="Qu W."/>
            <person name="Ahsan B."/>
            <person name="Yamada T."/>
            <person name="Nagayasu Y."/>
            <person name="Doi K."/>
            <person name="Kasai Y."/>
            <person name="Jindo T."/>
            <person name="Kobayashi D."/>
            <person name="Shimada A."/>
            <person name="Toyoda A."/>
            <person name="Kuroki Y."/>
            <person name="Fujiyama A."/>
            <person name="Sasaki T."/>
            <person name="Shimizu A."/>
            <person name="Asakawa S."/>
            <person name="Shimizu N."/>
            <person name="Hashimoto S."/>
            <person name="Yang J."/>
            <person name="Lee Y."/>
            <person name="Matsushima K."/>
            <person name="Sugano S."/>
            <person name="Sakaizumi M."/>
            <person name="Narita T."/>
            <person name="Ohishi K."/>
            <person name="Haga S."/>
            <person name="Ohta F."/>
            <person name="Nomoto H."/>
            <person name="Nogata K."/>
            <person name="Morishita T."/>
            <person name="Endo T."/>
            <person name="Shin-I T."/>
            <person name="Takeda H."/>
            <person name="Morishita S."/>
            <person name="Kohara Y."/>
        </authorList>
    </citation>
    <scope>NUCLEOTIDE SEQUENCE [LARGE SCALE GENOMIC DNA]</scope>
    <source>
        <strain>Hd-rR</strain>
    </source>
</reference>
<accession>A0A3P9IZ96</accession>
<dbReference type="AlphaFoldDB" id="A0A3P9IZ96"/>
<dbReference type="PROSITE" id="PS50068">
    <property type="entry name" value="LDLRA_2"/>
    <property type="match status" value="3"/>
</dbReference>
<feature type="disulfide bond" evidence="7">
    <location>
        <begin position="83"/>
        <end position="98"/>
    </location>
</feature>
<dbReference type="Ensembl" id="ENSORLT00015005720.1">
    <property type="protein sequence ID" value="ENSORLP00015025302.1"/>
    <property type="gene ID" value="ENSORLG00015006343.1"/>
</dbReference>
<feature type="disulfide bond" evidence="7">
    <location>
        <begin position="114"/>
        <end position="132"/>
    </location>
</feature>
<proteinExistence type="predicted"/>
<evidence type="ECO:0000256" key="7">
    <source>
        <dbReference type="PROSITE-ProRule" id="PRU00124"/>
    </source>
</evidence>
<evidence type="ECO:0000313" key="8">
    <source>
        <dbReference type="Ensembl" id="ENSORLP00015025302.1"/>
    </source>
</evidence>
<evidence type="ECO:0000256" key="4">
    <source>
        <dbReference type="ARBA" id="ARBA00022989"/>
    </source>
</evidence>
<dbReference type="PRINTS" id="PR00261">
    <property type="entry name" value="LDLRECEPTOR"/>
</dbReference>
<evidence type="ECO:0000256" key="3">
    <source>
        <dbReference type="ARBA" id="ARBA00022737"/>
    </source>
</evidence>
<name>A0A3P9IZ96_ORYLA</name>
<dbReference type="GO" id="GO:0016020">
    <property type="term" value="C:membrane"/>
    <property type="evidence" value="ECO:0007669"/>
    <property type="project" value="UniProtKB-SubCell"/>
</dbReference>
<evidence type="ECO:0000256" key="6">
    <source>
        <dbReference type="ARBA" id="ARBA00023157"/>
    </source>
</evidence>
<dbReference type="Pfam" id="PF00057">
    <property type="entry name" value="Ldl_recept_a"/>
    <property type="match status" value="2"/>
</dbReference>
<dbReference type="CDD" id="cd00112">
    <property type="entry name" value="LDLa"/>
    <property type="match status" value="3"/>
</dbReference>
<dbReference type="InterPro" id="IPR050685">
    <property type="entry name" value="LDLR"/>
</dbReference>
<feature type="disulfide bond" evidence="7">
    <location>
        <begin position="107"/>
        <end position="119"/>
    </location>
</feature>
<comment type="caution">
    <text evidence="7">Lacks conserved residue(s) required for the propagation of feature annotation.</text>
</comment>
<reference evidence="8 9" key="2">
    <citation type="submission" date="2017-04" db="EMBL/GenBank/DDBJ databases">
        <title>CpG methylation of centromeres and impact of large insertions on vertebrate speciation.</title>
        <authorList>
            <person name="Ichikawa K."/>
            <person name="Yoshimura J."/>
            <person name="Morishita S."/>
        </authorList>
    </citation>
    <scope>NUCLEOTIDE SEQUENCE</scope>
    <source>
        <strain evidence="8 9">HSOK</strain>
    </source>
</reference>
<feature type="disulfide bond" evidence="7">
    <location>
        <begin position="40"/>
        <end position="58"/>
    </location>
</feature>
<protein>
    <submittedName>
        <fullName evidence="8">Uncharacterized protein</fullName>
    </submittedName>
</protein>